<dbReference type="CDD" id="cd00090">
    <property type="entry name" value="HTH_ARSR"/>
    <property type="match status" value="1"/>
</dbReference>
<dbReference type="EMBL" id="QFQP01000032">
    <property type="protein sequence ID" value="PZR07289.1"/>
    <property type="molecule type" value="Genomic_DNA"/>
</dbReference>
<dbReference type="Gene3D" id="1.10.10.10">
    <property type="entry name" value="Winged helix-like DNA-binding domain superfamily/Winged helix DNA-binding domain"/>
    <property type="match status" value="1"/>
</dbReference>
<dbReference type="SUPFAM" id="SSF46785">
    <property type="entry name" value="Winged helix' DNA-binding domain"/>
    <property type="match status" value="1"/>
</dbReference>
<evidence type="ECO:0000313" key="3">
    <source>
        <dbReference type="Proteomes" id="UP000249061"/>
    </source>
</evidence>
<name>A0A2W5SVD8_9BACT</name>
<sequence length="152" mass="16658">MSIDVGHLGLFLSQHFDREVFAAMEKAGFSKVRTSHGDVVQRLLEGPQPVTAIAKDLGVTQQAISKLLGEMTVLGLVEPAGQFDDKRQRRVQLTARGKKCVQVSRAARLAVSNKLARQLGRSTLQRLETQLTGALGGLDAVTDRRVKLPRHH</sequence>
<comment type="caution">
    <text evidence="2">The sequence shown here is derived from an EMBL/GenBank/DDBJ whole genome shotgun (WGS) entry which is preliminary data.</text>
</comment>
<dbReference type="GO" id="GO:0003700">
    <property type="term" value="F:DNA-binding transcription factor activity"/>
    <property type="evidence" value="ECO:0007669"/>
    <property type="project" value="InterPro"/>
</dbReference>
<dbReference type="InterPro" id="IPR036390">
    <property type="entry name" value="WH_DNA-bd_sf"/>
</dbReference>
<dbReference type="InterPro" id="IPR000835">
    <property type="entry name" value="HTH_MarR-typ"/>
</dbReference>
<evidence type="ECO:0000313" key="2">
    <source>
        <dbReference type="EMBL" id="PZR07289.1"/>
    </source>
</evidence>
<reference evidence="2 3" key="1">
    <citation type="submission" date="2017-08" db="EMBL/GenBank/DDBJ databases">
        <title>Infants hospitalized years apart are colonized by the same room-sourced microbial strains.</title>
        <authorList>
            <person name="Brooks B."/>
            <person name="Olm M.R."/>
            <person name="Firek B.A."/>
            <person name="Baker R."/>
            <person name="Thomas B.C."/>
            <person name="Morowitz M.J."/>
            <person name="Banfield J.F."/>
        </authorList>
    </citation>
    <scope>NUCLEOTIDE SEQUENCE [LARGE SCALE GENOMIC DNA]</scope>
    <source>
        <strain evidence="2">S2_003_000_R2_14</strain>
    </source>
</reference>
<proteinExistence type="predicted"/>
<dbReference type="Proteomes" id="UP000249061">
    <property type="component" value="Unassembled WGS sequence"/>
</dbReference>
<dbReference type="InterPro" id="IPR011991">
    <property type="entry name" value="ArsR-like_HTH"/>
</dbReference>
<evidence type="ECO:0000259" key="1">
    <source>
        <dbReference type="Pfam" id="PF13463"/>
    </source>
</evidence>
<feature type="domain" description="HTH marR-type" evidence="1">
    <location>
        <begin position="46"/>
        <end position="97"/>
    </location>
</feature>
<gene>
    <name evidence="2" type="ORF">DI536_27945</name>
</gene>
<accession>A0A2W5SVD8</accession>
<organism evidence="2 3">
    <name type="scientific">Archangium gephyra</name>
    <dbReference type="NCBI Taxonomy" id="48"/>
    <lineage>
        <taxon>Bacteria</taxon>
        <taxon>Pseudomonadati</taxon>
        <taxon>Myxococcota</taxon>
        <taxon>Myxococcia</taxon>
        <taxon>Myxococcales</taxon>
        <taxon>Cystobacterineae</taxon>
        <taxon>Archangiaceae</taxon>
        <taxon>Archangium</taxon>
    </lineage>
</organism>
<dbReference type="AlphaFoldDB" id="A0A2W5SVD8"/>
<dbReference type="Pfam" id="PF13463">
    <property type="entry name" value="HTH_27"/>
    <property type="match status" value="1"/>
</dbReference>
<dbReference type="InterPro" id="IPR036388">
    <property type="entry name" value="WH-like_DNA-bd_sf"/>
</dbReference>
<protein>
    <recommendedName>
        <fullName evidence="1">HTH marR-type domain-containing protein</fullName>
    </recommendedName>
</protein>